<dbReference type="Proteomes" id="UP000821866">
    <property type="component" value="Chromosome 2"/>
</dbReference>
<reference evidence="2" key="2">
    <citation type="submission" date="2021-09" db="EMBL/GenBank/DDBJ databases">
        <authorList>
            <person name="Jia N."/>
            <person name="Wang J."/>
            <person name="Shi W."/>
            <person name="Du L."/>
            <person name="Sun Y."/>
            <person name="Zhan W."/>
            <person name="Jiang J."/>
            <person name="Wang Q."/>
            <person name="Zhang B."/>
            <person name="Ji P."/>
            <person name="Sakyi L.B."/>
            <person name="Cui X."/>
            <person name="Yuan T."/>
            <person name="Jiang B."/>
            <person name="Yang W."/>
            <person name="Lam T.T.-Y."/>
            <person name="Chang Q."/>
            <person name="Ding S."/>
            <person name="Wang X."/>
            <person name="Zhu J."/>
            <person name="Ruan X."/>
            <person name="Zhao L."/>
            <person name="Wei J."/>
            <person name="Que T."/>
            <person name="Du C."/>
            <person name="Cheng J."/>
            <person name="Dai P."/>
            <person name="Han X."/>
            <person name="Huang E."/>
            <person name="Gao Y."/>
            <person name="Liu J."/>
            <person name="Shao H."/>
            <person name="Ye R."/>
            <person name="Li L."/>
            <person name="Wei W."/>
            <person name="Wang X."/>
            <person name="Wang C."/>
            <person name="Huo Q."/>
            <person name="Li W."/>
            <person name="Guo W."/>
            <person name="Chen H."/>
            <person name="Chen S."/>
            <person name="Zhou L."/>
            <person name="Zhou L."/>
            <person name="Ni X."/>
            <person name="Tian J."/>
            <person name="Zhou Y."/>
            <person name="Sheng Y."/>
            <person name="Liu T."/>
            <person name="Pan Y."/>
            <person name="Xia L."/>
            <person name="Li J."/>
            <person name="Zhao F."/>
            <person name="Cao W."/>
        </authorList>
    </citation>
    <scope>NUCLEOTIDE SEQUENCE</scope>
    <source>
        <strain evidence="2">Rmic-2018</strain>
        <tissue evidence="2">Larvae</tissue>
    </source>
</reference>
<evidence type="ECO:0000313" key="3">
    <source>
        <dbReference type="Proteomes" id="UP000821866"/>
    </source>
</evidence>
<sequence length="106" mass="12265">MYVQRRKELVKEYEKQEKKIKQMKASGMSSKTATKTTVQALTRKQQKNKQKLQGTEEDNGPAELIQRPKDYIVKFKFPNPPPLNPPILGLYSKLMSHTLIFVSCIQ</sequence>
<protein>
    <submittedName>
        <fullName evidence="2">Uncharacterized protein</fullName>
    </submittedName>
</protein>
<proteinExistence type="predicted"/>
<keyword evidence="3" id="KW-1185">Reference proteome</keyword>
<feature type="compositionally biased region" description="Polar residues" evidence="1">
    <location>
        <begin position="27"/>
        <end position="43"/>
    </location>
</feature>
<dbReference type="AlphaFoldDB" id="A0A9J6EHR6"/>
<dbReference type="EMBL" id="JABSTU010000004">
    <property type="protein sequence ID" value="KAH8033568.1"/>
    <property type="molecule type" value="Genomic_DNA"/>
</dbReference>
<accession>A0A9J6EHR6</accession>
<evidence type="ECO:0000256" key="1">
    <source>
        <dbReference type="SAM" id="MobiDB-lite"/>
    </source>
</evidence>
<feature type="region of interest" description="Disordered" evidence="1">
    <location>
        <begin position="21"/>
        <end position="63"/>
    </location>
</feature>
<dbReference type="VEuPathDB" id="VectorBase:LOC119161593"/>
<evidence type="ECO:0000313" key="2">
    <source>
        <dbReference type="EMBL" id="KAH8033568.1"/>
    </source>
</evidence>
<gene>
    <name evidence="2" type="ORF">HPB51_014348</name>
</gene>
<comment type="caution">
    <text evidence="2">The sequence shown here is derived from an EMBL/GenBank/DDBJ whole genome shotgun (WGS) entry which is preliminary data.</text>
</comment>
<organism evidence="2 3">
    <name type="scientific">Rhipicephalus microplus</name>
    <name type="common">Cattle tick</name>
    <name type="synonym">Boophilus microplus</name>
    <dbReference type="NCBI Taxonomy" id="6941"/>
    <lineage>
        <taxon>Eukaryota</taxon>
        <taxon>Metazoa</taxon>
        <taxon>Ecdysozoa</taxon>
        <taxon>Arthropoda</taxon>
        <taxon>Chelicerata</taxon>
        <taxon>Arachnida</taxon>
        <taxon>Acari</taxon>
        <taxon>Parasitiformes</taxon>
        <taxon>Ixodida</taxon>
        <taxon>Ixodoidea</taxon>
        <taxon>Ixodidae</taxon>
        <taxon>Rhipicephalinae</taxon>
        <taxon>Rhipicephalus</taxon>
        <taxon>Boophilus</taxon>
    </lineage>
</organism>
<name>A0A9J6EHR6_RHIMP</name>
<reference evidence="2" key="1">
    <citation type="journal article" date="2020" name="Cell">
        <title>Large-Scale Comparative Analyses of Tick Genomes Elucidate Their Genetic Diversity and Vector Capacities.</title>
        <authorList>
            <consortium name="Tick Genome and Microbiome Consortium (TIGMIC)"/>
            <person name="Jia N."/>
            <person name="Wang J."/>
            <person name="Shi W."/>
            <person name="Du L."/>
            <person name="Sun Y."/>
            <person name="Zhan W."/>
            <person name="Jiang J.F."/>
            <person name="Wang Q."/>
            <person name="Zhang B."/>
            <person name="Ji P."/>
            <person name="Bell-Sakyi L."/>
            <person name="Cui X.M."/>
            <person name="Yuan T.T."/>
            <person name="Jiang B.G."/>
            <person name="Yang W.F."/>
            <person name="Lam T.T."/>
            <person name="Chang Q.C."/>
            <person name="Ding S.J."/>
            <person name="Wang X.J."/>
            <person name="Zhu J.G."/>
            <person name="Ruan X.D."/>
            <person name="Zhao L."/>
            <person name="Wei J.T."/>
            <person name="Ye R.Z."/>
            <person name="Que T.C."/>
            <person name="Du C.H."/>
            <person name="Zhou Y.H."/>
            <person name="Cheng J.X."/>
            <person name="Dai P.F."/>
            <person name="Guo W.B."/>
            <person name="Han X.H."/>
            <person name="Huang E.J."/>
            <person name="Li L.F."/>
            <person name="Wei W."/>
            <person name="Gao Y.C."/>
            <person name="Liu J.Z."/>
            <person name="Shao H.Z."/>
            <person name="Wang X."/>
            <person name="Wang C.C."/>
            <person name="Yang T.C."/>
            <person name="Huo Q.B."/>
            <person name="Li W."/>
            <person name="Chen H.Y."/>
            <person name="Chen S.E."/>
            <person name="Zhou L.G."/>
            <person name="Ni X.B."/>
            <person name="Tian J.H."/>
            <person name="Sheng Y."/>
            <person name="Liu T."/>
            <person name="Pan Y.S."/>
            <person name="Xia L.Y."/>
            <person name="Li J."/>
            <person name="Zhao F."/>
            <person name="Cao W.C."/>
        </authorList>
    </citation>
    <scope>NUCLEOTIDE SEQUENCE</scope>
    <source>
        <strain evidence="2">Rmic-2018</strain>
    </source>
</reference>